<keyword evidence="2" id="KW-0326">Glycosidase</keyword>
<reference evidence="4 5" key="1">
    <citation type="submission" date="2019-12" db="EMBL/GenBank/DDBJ databases">
        <title>Corynebacterium sp. nov., isolated from feces of the Anser Albifrons in China.</title>
        <authorList>
            <person name="Liu Q."/>
        </authorList>
    </citation>
    <scope>NUCLEOTIDE SEQUENCE [LARGE SCALE GENOMIC DNA]</scope>
    <source>
        <strain evidence="4 5">4H37-19</strain>
    </source>
</reference>
<dbReference type="PANTHER" id="PTHR10357:SF210">
    <property type="entry name" value="MALTODEXTRIN GLUCOSIDASE"/>
    <property type="match status" value="1"/>
</dbReference>
<dbReference type="Gene3D" id="3.20.20.80">
    <property type="entry name" value="Glycosidases"/>
    <property type="match status" value="1"/>
</dbReference>
<evidence type="ECO:0000313" key="5">
    <source>
        <dbReference type="Proteomes" id="UP000516320"/>
    </source>
</evidence>
<dbReference type="KEGG" id="cpoy:GP475_04275"/>
<dbReference type="EMBL" id="CP046884">
    <property type="protein sequence ID" value="QNQ89946.1"/>
    <property type="molecule type" value="Genomic_DNA"/>
</dbReference>
<dbReference type="SMART" id="SM00642">
    <property type="entry name" value="Aamy"/>
    <property type="match status" value="1"/>
</dbReference>
<dbReference type="Pfam" id="PF00128">
    <property type="entry name" value="Alpha-amylase"/>
    <property type="match status" value="2"/>
</dbReference>
<protein>
    <submittedName>
        <fullName evidence="4">Alpha-amylase</fullName>
    </submittedName>
</protein>
<proteinExistence type="predicted"/>
<evidence type="ECO:0000256" key="3">
    <source>
        <dbReference type="SAM" id="MobiDB-lite"/>
    </source>
</evidence>
<keyword evidence="1" id="KW-0378">Hydrolase</keyword>
<feature type="compositionally biased region" description="Polar residues" evidence="3">
    <location>
        <begin position="28"/>
        <end position="44"/>
    </location>
</feature>
<dbReference type="AlphaFoldDB" id="A0A7H0SN21"/>
<sequence length="413" mass="47184">MSFLQHSIIWQVYPLSADLRQLKAAADNQPTGSSQPERSGENSSQALTLARLEHWLDYLVNLGCDTLLLGPIFDSVSHGYDTTDHYRIDPRLGTDHDIDSLISQCHRRGVRLILDGVFNHVAASHPMVNYDGPIKRDDSGNPVGWEGHDELVELNHQDPRTEDFVAEIMEYWLQRGIDGWRLDVAYAVPREFWAAVVDRVRQQYPHAVFLGEMIHGDYIELIHQGHLDSATQYELWKAIWSSIKDRNFWELAHALERHHDFSQQAILNIFVGNHDVDRIASIVGDGGAALAASILFSLPGCPSIYYGDEQAFRGLKGEGFGADDPIRPALPDYPEHLAQEGQWLWQVYHDLIALRRRHSWLSTASVEVKDKDNESISYRLSAPEGFLDVHIDIRDKFRADWEFNDGEELHYSW</sequence>
<dbReference type="InterPro" id="IPR006047">
    <property type="entry name" value="GH13_cat_dom"/>
</dbReference>
<dbReference type="GO" id="GO:0005975">
    <property type="term" value="P:carbohydrate metabolic process"/>
    <property type="evidence" value="ECO:0007669"/>
    <property type="project" value="InterPro"/>
</dbReference>
<feature type="region of interest" description="Disordered" evidence="3">
    <location>
        <begin position="24"/>
        <end position="44"/>
    </location>
</feature>
<dbReference type="SUPFAM" id="SSF51445">
    <property type="entry name" value="(Trans)glycosidases"/>
    <property type="match status" value="1"/>
</dbReference>
<evidence type="ECO:0000256" key="1">
    <source>
        <dbReference type="ARBA" id="ARBA00022801"/>
    </source>
</evidence>
<evidence type="ECO:0000313" key="4">
    <source>
        <dbReference type="EMBL" id="QNQ89946.1"/>
    </source>
</evidence>
<dbReference type="GO" id="GO:0016798">
    <property type="term" value="F:hydrolase activity, acting on glycosyl bonds"/>
    <property type="evidence" value="ECO:0007669"/>
    <property type="project" value="UniProtKB-KW"/>
</dbReference>
<keyword evidence="5" id="KW-1185">Reference proteome</keyword>
<accession>A0A7H0SN21</accession>
<dbReference type="GO" id="GO:0016853">
    <property type="term" value="F:isomerase activity"/>
    <property type="evidence" value="ECO:0007669"/>
    <property type="project" value="UniProtKB-KW"/>
</dbReference>
<organism evidence="4 5">
    <name type="scientific">Corynebacterium poyangense</name>
    <dbReference type="NCBI Taxonomy" id="2684405"/>
    <lineage>
        <taxon>Bacteria</taxon>
        <taxon>Bacillati</taxon>
        <taxon>Actinomycetota</taxon>
        <taxon>Actinomycetes</taxon>
        <taxon>Mycobacteriales</taxon>
        <taxon>Corynebacteriaceae</taxon>
        <taxon>Corynebacterium</taxon>
    </lineage>
</organism>
<gene>
    <name evidence="4" type="ORF">GP475_04275</name>
</gene>
<dbReference type="Proteomes" id="UP000516320">
    <property type="component" value="Chromosome"/>
</dbReference>
<dbReference type="InterPro" id="IPR017853">
    <property type="entry name" value="GH"/>
</dbReference>
<name>A0A7H0SN21_9CORY</name>
<dbReference type="PANTHER" id="PTHR10357">
    <property type="entry name" value="ALPHA-AMYLASE FAMILY MEMBER"/>
    <property type="match status" value="1"/>
</dbReference>
<evidence type="ECO:0000256" key="2">
    <source>
        <dbReference type="ARBA" id="ARBA00023295"/>
    </source>
</evidence>
<dbReference type="RefSeq" id="WP_187975404.1">
    <property type="nucleotide sequence ID" value="NZ_CP046884.1"/>
</dbReference>